<feature type="region of interest" description="Disordered" evidence="2">
    <location>
        <begin position="867"/>
        <end position="942"/>
    </location>
</feature>
<dbReference type="SUPFAM" id="SSF50978">
    <property type="entry name" value="WD40 repeat-like"/>
    <property type="match status" value="1"/>
</dbReference>
<dbReference type="OMA" id="NMCVIPI"/>
<dbReference type="PANTHER" id="PTHR20991:SF0">
    <property type="entry name" value="PROTEIN PTHB1"/>
    <property type="match status" value="1"/>
</dbReference>
<dbReference type="PANTHER" id="PTHR20991">
    <property type="entry name" value="PARATHYROID HORMONE-RESPONSIVE B1 GENE"/>
    <property type="match status" value="1"/>
</dbReference>
<evidence type="ECO:0000259" key="4">
    <source>
        <dbReference type="Pfam" id="PF14728"/>
    </source>
</evidence>
<dbReference type="GO" id="GO:0034464">
    <property type="term" value="C:BBSome"/>
    <property type="evidence" value="ECO:0007669"/>
    <property type="project" value="InterPro"/>
</dbReference>
<reference evidence="8" key="2">
    <citation type="submission" date="2020-05" db="UniProtKB">
        <authorList>
            <consortium name="EnsemblMetazoa"/>
        </authorList>
    </citation>
    <scope>IDENTIFICATION</scope>
</reference>
<evidence type="ECO:0000256" key="1">
    <source>
        <dbReference type="SAM" id="Coils"/>
    </source>
</evidence>
<evidence type="ECO:0000259" key="6">
    <source>
        <dbReference type="Pfam" id="PF23338"/>
    </source>
</evidence>
<evidence type="ECO:0000313" key="7">
    <source>
        <dbReference type="EMBL" id="KFB48689.1"/>
    </source>
</evidence>
<dbReference type="EMBL" id="ATLV01023242">
    <property type="status" value="NOT_ANNOTATED_CDS"/>
    <property type="molecule type" value="Genomic_DNA"/>
</dbReference>
<dbReference type="Pfam" id="PF14728">
    <property type="entry name" value="PTHB1_GAE"/>
    <property type="match status" value="1"/>
</dbReference>
<name>A0A084WEP5_ANOSI</name>
<evidence type="ECO:0000259" key="3">
    <source>
        <dbReference type="Pfam" id="PF14727"/>
    </source>
</evidence>
<dbReference type="STRING" id="74873.A0A084WEP5"/>
<evidence type="ECO:0000313" key="9">
    <source>
        <dbReference type="Proteomes" id="UP000030765"/>
    </source>
</evidence>
<dbReference type="Proteomes" id="UP000030765">
    <property type="component" value="Unassembled WGS sequence"/>
</dbReference>
<dbReference type="InterPro" id="IPR055362">
    <property type="entry name" value="PTHB1_pf_dom"/>
</dbReference>
<feature type="coiled-coil region" evidence="1">
    <location>
        <begin position="670"/>
        <end position="704"/>
    </location>
</feature>
<feature type="domain" description="PTHB1 hairpin" evidence="6">
    <location>
        <begin position="667"/>
        <end position="764"/>
    </location>
</feature>
<evidence type="ECO:0000256" key="2">
    <source>
        <dbReference type="SAM" id="MobiDB-lite"/>
    </source>
</evidence>
<dbReference type="OrthoDB" id="10262646at2759"/>
<sequence>MSLFKVRNWWKTQCPAVEPAYDSFSLHCARLCIEEGEKDSIVVGSHTGQLCIYQPSGGKPELPDLDAEESGQQEQPTLDANSDAFENVFQHSDVILEVRLPFPVIGVTSGKFTTASKNDTRLQLAVLHPMKLCIYQIVTVDGIAEHGDHTKLVPLYDHPLTKPAFSLCHGPFGGVKGREFLCVQHLDGSLRFFEQDGISFERSLANDRHIPSPVHYLPRVDCFVTVAPSWTLECFRYQDISEPIEDLRRHDPIWSLCVGEYALDLNVHQVSNSESVIVVLGENNLVCVTDTGKVRFIKKLDYSPICFHTFVVGWYWEPGARLILAVVSESGSLLLYENDQIIWSAQLPDVPVAIGRANVAGLPGALVTLGPTGALMVGYLGSEPQLFKVPALNLAPFEIARCQRELLELEREIRTGVDPSDASIANAAAERDVTVLLELAEATITGCTHPTDIPNDVPIEMCQLSVTVRAELNLEMLQITVATDQAVRCTKDSFLFRDIVAHSTESLQVWIYPGEPAIPGSLTVTVFCSYTNKQGITRVLQRDAQLPLRLFVKGCQPSKEAQHKITLSLVGGTTASGGAVGTLSQHFPEFLSGEGTSGGPSALGLQSLTVGGDGRRVTIVAAKNTNRFRVQSDDLALLCLGLECLMRRLSEGAMAKPKVILSGVPSVNELLKVFQTHHELRKELKRLETELETTTGQMRLFERRFVVKLQERSLRALDGTLMLLKRNHSAVAKACQQLKTARQQVKLSQIHMTAVLHLFGLCYSHSANVPGAGGKYLECLRGLLTSTVIDSTEQSYEEMLLPVVRFLDQTGPLRKPTGTPTPSEGAIDDALDEATLYGTVGETDPTVCHDLLRRHLVRVLGRVNERMASGAKTPASGSGRNSVDFEDESLPEAHNEDGEEEEEEEKQEYEGEREKGAGSPSLKIGSSASEWVNYEKVSDLPM</sequence>
<dbReference type="InterPro" id="IPR028073">
    <property type="entry name" value="PHTB1_N_dom"/>
</dbReference>
<organism evidence="7">
    <name type="scientific">Anopheles sinensis</name>
    <name type="common">Mosquito</name>
    <dbReference type="NCBI Taxonomy" id="74873"/>
    <lineage>
        <taxon>Eukaryota</taxon>
        <taxon>Metazoa</taxon>
        <taxon>Ecdysozoa</taxon>
        <taxon>Arthropoda</taxon>
        <taxon>Hexapoda</taxon>
        <taxon>Insecta</taxon>
        <taxon>Pterygota</taxon>
        <taxon>Neoptera</taxon>
        <taxon>Endopterygota</taxon>
        <taxon>Diptera</taxon>
        <taxon>Nematocera</taxon>
        <taxon>Culicoidea</taxon>
        <taxon>Culicidae</taxon>
        <taxon>Anophelinae</taxon>
        <taxon>Anopheles</taxon>
    </lineage>
</organism>
<proteinExistence type="predicted"/>
<evidence type="ECO:0000313" key="8">
    <source>
        <dbReference type="EnsemblMetazoa" id="ASIC016688-PA"/>
    </source>
</evidence>
<keyword evidence="9" id="KW-1185">Reference proteome</keyword>
<dbReference type="EnsemblMetazoa" id="ASIC016688-RA">
    <property type="protein sequence ID" value="ASIC016688-PA"/>
    <property type="gene ID" value="ASIC016688"/>
</dbReference>
<dbReference type="AlphaFoldDB" id="A0A084WEP5"/>
<dbReference type="VEuPathDB" id="VectorBase:ASIS008139"/>
<feature type="domain" description="PTHB1 N-terminal" evidence="3">
    <location>
        <begin position="1"/>
        <end position="384"/>
    </location>
</feature>
<accession>A0A084WEP5</accession>
<dbReference type="EMBL" id="KE525341">
    <property type="protein sequence ID" value="KFB48689.1"/>
    <property type="molecule type" value="Genomic_DNA"/>
</dbReference>
<dbReference type="Pfam" id="PF23338">
    <property type="entry name" value="PTHB1_hp"/>
    <property type="match status" value="1"/>
</dbReference>
<dbReference type="InterPro" id="IPR036322">
    <property type="entry name" value="WD40_repeat_dom_sf"/>
</dbReference>
<evidence type="ECO:0000259" key="5">
    <source>
        <dbReference type="Pfam" id="PF23337"/>
    </source>
</evidence>
<dbReference type="InterPro" id="IPR055363">
    <property type="entry name" value="PTHB1_hp_dom"/>
</dbReference>
<dbReference type="GO" id="GO:0016020">
    <property type="term" value="C:membrane"/>
    <property type="evidence" value="ECO:0007669"/>
    <property type="project" value="TreeGrafter"/>
</dbReference>
<dbReference type="InterPro" id="IPR028074">
    <property type="entry name" value="PHTB1_GAE_dom"/>
</dbReference>
<feature type="domain" description="PTHB1 platform" evidence="5">
    <location>
        <begin position="547"/>
        <end position="653"/>
    </location>
</feature>
<dbReference type="VEuPathDB" id="VectorBase:ASIC016688"/>
<keyword evidence="1" id="KW-0175">Coiled coil</keyword>
<dbReference type="InterPro" id="IPR026511">
    <property type="entry name" value="PTHB1"/>
</dbReference>
<dbReference type="Pfam" id="PF14727">
    <property type="entry name" value="PHTB1_N"/>
    <property type="match status" value="1"/>
</dbReference>
<reference evidence="7 9" key="1">
    <citation type="journal article" date="2014" name="BMC Genomics">
        <title>Genome sequence of Anopheles sinensis provides insight into genetics basis of mosquito competence for malaria parasites.</title>
        <authorList>
            <person name="Zhou D."/>
            <person name="Zhang D."/>
            <person name="Ding G."/>
            <person name="Shi L."/>
            <person name="Hou Q."/>
            <person name="Ye Y."/>
            <person name="Xu Y."/>
            <person name="Zhou H."/>
            <person name="Xiong C."/>
            <person name="Li S."/>
            <person name="Yu J."/>
            <person name="Hong S."/>
            <person name="Yu X."/>
            <person name="Zou P."/>
            <person name="Chen C."/>
            <person name="Chang X."/>
            <person name="Wang W."/>
            <person name="Lv Y."/>
            <person name="Sun Y."/>
            <person name="Ma L."/>
            <person name="Shen B."/>
            <person name="Zhu C."/>
        </authorList>
    </citation>
    <scope>NUCLEOTIDE SEQUENCE [LARGE SCALE GENOMIC DNA]</scope>
</reference>
<feature type="domain" description="PTHB1 GAE" evidence="4">
    <location>
        <begin position="459"/>
        <end position="543"/>
    </location>
</feature>
<protein>
    <submittedName>
        <fullName evidence="7">AGAP006166-PA-like protein</fullName>
    </submittedName>
</protein>
<feature type="compositionally biased region" description="Acidic residues" evidence="2">
    <location>
        <begin position="897"/>
        <end position="907"/>
    </location>
</feature>
<dbReference type="Pfam" id="PF23337">
    <property type="entry name" value="PTHB1_pf"/>
    <property type="match status" value="1"/>
</dbReference>
<dbReference type="GO" id="GO:0060271">
    <property type="term" value="P:cilium assembly"/>
    <property type="evidence" value="ECO:0007669"/>
    <property type="project" value="TreeGrafter"/>
</dbReference>
<gene>
    <name evidence="7" type="ORF">ZHAS_00016688</name>
</gene>